<feature type="transmembrane region" description="Helical" evidence="6">
    <location>
        <begin position="273"/>
        <end position="294"/>
    </location>
</feature>
<reference evidence="8" key="2">
    <citation type="submission" date="2023-07" db="EMBL/GenBank/DDBJ databases">
        <authorList>
            <person name="Shen H."/>
        </authorList>
    </citation>
    <scope>NUCLEOTIDE SEQUENCE</scope>
    <source>
        <strain evidence="8">TNR-22</strain>
    </source>
</reference>
<dbReference type="InterPro" id="IPR011701">
    <property type="entry name" value="MFS"/>
</dbReference>
<keyword evidence="4 6" id="KW-1133">Transmembrane helix</keyword>
<dbReference type="PANTHER" id="PTHR23502">
    <property type="entry name" value="MAJOR FACILITATOR SUPERFAMILY"/>
    <property type="match status" value="1"/>
</dbReference>
<dbReference type="PROSITE" id="PS50850">
    <property type="entry name" value="MFS"/>
    <property type="match status" value="1"/>
</dbReference>
<feature type="transmembrane region" description="Helical" evidence="6">
    <location>
        <begin position="240"/>
        <end position="261"/>
    </location>
</feature>
<comment type="subcellular location">
    <subcellularLocation>
        <location evidence="1">Membrane</location>
        <topology evidence="1">Multi-pass membrane protein</topology>
    </subcellularLocation>
</comment>
<evidence type="ECO:0000256" key="2">
    <source>
        <dbReference type="ARBA" id="ARBA00022448"/>
    </source>
</evidence>
<proteinExistence type="predicted"/>
<evidence type="ECO:0000256" key="5">
    <source>
        <dbReference type="ARBA" id="ARBA00023136"/>
    </source>
</evidence>
<evidence type="ECO:0000256" key="4">
    <source>
        <dbReference type="ARBA" id="ARBA00022989"/>
    </source>
</evidence>
<dbReference type="EMBL" id="JAUOZU010000006">
    <property type="protein sequence ID" value="MDO6963841.1"/>
    <property type="molecule type" value="Genomic_DNA"/>
</dbReference>
<evidence type="ECO:0000256" key="3">
    <source>
        <dbReference type="ARBA" id="ARBA00022692"/>
    </source>
</evidence>
<feature type="transmembrane region" description="Helical" evidence="6">
    <location>
        <begin position="329"/>
        <end position="351"/>
    </location>
</feature>
<keyword evidence="3 6" id="KW-0812">Transmembrane</keyword>
<protein>
    <submittedName>
        <fullName evidence="8">Multidrug effflux MFS transporter</fullName>
    </submittedName>
</protein>
<dbReference type="Gene3D" id="1.20.1720.10">
    <property type="entry name" value="Multidrug resistance protein D"/>
    <property type="match status" value="1"/>
</dbReference>
<evidence type="ECO:0000256" key="1">
    <source>
        <dbReference type="ARBA" id="ARBA00004141"/>
    </source>
</evidence>
<organism evidence="8 9">
    <name type="scientific">Rhizobium alvei</name>
    <dbReference type="NCBI Taxonomy" id="1132659"/>
    <lineage>
        <taxon>Bacteria</taxon>
        <taxon>Pseudomonadati</taxon>
        <taxon>Pseudomonadota</taxon>
        <taxon>Alphaproteobacteria</taxon>
        <taxon>Hyphomicrobiales</taxon>
        <taxon>Rhizobiaceae</taxon>
        <taxon>Rhizobium/Agrobacterium group</taxon>
        <taxon>Rhizobium</taxon>
    </lineage>
</organism>
<feature type="transmembrane region" description="Helical" evidence="6">
    <location>
        <begin position="363"/>
        <end position="383"/>
    </location>
</feature>
<feature type="domain" description="Major facilitator superfamily (MFS) profile" evidence="7">
    <location>
        <begin position="4"/>
        <end position="388"/>
    </location>
</feature>
<feature type="transmembrane region" description="Helical" evidence="6">
    <location>
        <begin position="42"/>
        <end position="59"/>
    </location>
</feature>
<evidence type="ECO:0000259" key="7">
    <source>
        <dbReference type="PROSITE" id="PS50850"/>
    </source>
</evidence>
<keyword evidence="2" id="KW-0813">Transport</keyword>
<evidence type="ECO:0000313" key="9">
    <source>
        <dbReference type="Proteomes" id="UP001174932"/>
    </source>
</evidence>
<feature type="transmembrane region" description="Helical" evidence="6">
    <location>
        <begin position="95"/>
        <end position="117"/>
    </location>
</feature>
<sequence>MSEFIALCAAFTAIAAMSIDIMLPALPAIGKSFGVLDPNRAQLVVVGFSIGFAVAQLFFGPLSDRFGRKPILSLGLGLYIAGTVGSLLVREFTLFLAMRLLQGIGAAALRVVIMAVVRDCFAGPGMARVLTFVFTTFMLVPIIAPSVGQAIELVAGWRGIFVLLGLTSALMALWMGLRLRETLAESDRRPLSLSHLAGAFVEICTNRVAAGYTLASMLTTIGLFSYIVSVQQVYGELYGLGTWFPVAFGASALGIAATALYSARLSRKTGMRTVTHIALVVFAAAGLLLSLTALFAQPPFVLTFACLSLCMMAFGVLQGNIGAIAMEPLGHLAGIASSLFGVVTTTVGVIAGGLVGQSYNGTVLPLALAFGLSGLGAVLIVLWTEKGRLFVH</sequence>
<feature type="transmembrane region" description="Helical" evidence="6">
    <location>
        <begin position="157"/>
        <end position="179"/>
    </location>
</feature>
<dbReference type="PANTHER" id="PTHR23502:SF132">
    <property type="entry name" value="POLYAMINE TRANSPORTER 2-RELATED"/>
    <property type="match status" value="1"/>
</dbReference>
<dbReference type="CDD" id="cd17320">
    <property type="entry name" value="MFS_MdfA_MDR_like"/>
    <property type="match status" value="1"/>
</dbReference>
<name>A0ABT8YJF7_9HYPH</name>
<feature type="transmembrane region" description="Helical" evidence="6">
    <location>
        <begin position="209"/>
        <end position="228"/>
    </location>
</feature>
<dbReference type="Proteomes" id="UP001174932">
    <property type="component" value="Unassembled WGS sequence"/>
</dbReference>
<gene>
    <name evidence="8" type="ORF">Q4481_07715</name>
</gene>
<comment type="caution">
    <text evidence="8">The sequence shown here is derived from an EMBL/GenBank/DDBJ whole genome shotgun (WGS) entry which is preliminary data.</text>
</comment>
<feature type="transmembrane region" description="Helical" evidence="6">
    <location>
        <begin position="71"/>
        <end position="89"/>
    </location>
</feature>
<dbReference type="InterPro" id="IPR020846">
    <property type="entry name" value="MFS_dom"/>
</dbReference>
<accession>A0ABT8YJF7</accession>
<feature type="transmembrane region" description="Helical" evidence="6">
    <location>
        <begin position="129"/>
        <end position="151"/>
    </location>
</feature>
<dbReference type="SUPFAM" id="SSF103473">
    <property type="entry name" value="MFS general substrate transporter"/>
    <property type="match status" value="1"/>
</dbReference>
<keyword evidence="5 6" id="KW-0472">Membrane</keyword>
<reference evidence="8" key="1">
    <citation type="journal article" date="2015" name="Int. J. Syst. Evol. Microbiol.">
        <title>Rhizobium alvei sp. nov., isolated from a freshwater river.</title>
        <authorList>
            <person name="Sheu S.Y."/>
            <person name="Huang H.W."/>
            <person name="Young C.C."/>
            <person name="Chen W.M."/>
        </authorList>
    </citation>
    <scope>NUCLEOTIDE SEQUENCE</scope>
    <source>
        <strain evidence="8">TNR-22</strain>
    </source>
</reference>
<keyword evidence="9" id="KW-1185">Reference proteome</keyword>
<evidence type="ECO:0000313" key="8">
    <source>
        <dbReference type="EMBL" id="MDO6963841.1"/>
    </source>
</evidence>
<feature type="transmembrane region" description="Helical" evidence="6">
    <location>
        <begin position="300"/>
        <end position="317"/>
    </location>
</feature>
<dbReference type="Pfam" id="PF07690">
    <property type="entry name" value="MFS_1"/>
    <property type="match status" value="1"/>
</dbReference>
<dbReference type="RefSeq" id="WP_304375750.1">
    <property type="nucleotide sequence ID" value="NZ_JAUOZU010000006.1"/>
</dbReference>
<dbReference type="InterPro" id="IPR036259">
    <property type="entry name" value="MFS_trans_sf"/>
</dbReference>
<evidence type="ECO:0000256" key="6">
    <source>
        <dbReference type="SAM" id="Phobius"/>
    </source>
</evidence>